<evidence type="ECO:0000256" key="5">
    <source>
        <dbReference type="SAM" id="SignalP"/>
    </source>
</evidence>
<feature type="compositionally biased region" description="Basic and acidic residues" evidence="4">
    <location>
        <begin position="742"/>
        <end position="752"/>
    </location>
</feature>
<dbReference type="GO" id="GO:0006606">
    <property type="term" value="P:protein import into nucleus"/>
    <property type="evidence" value="ECO:0007669"/>
    <property type="project" value="TreeGrafter"/>
</dbReference>
<dbReference type="SUPFAM" id="SSF117289">
    <property type="entry name" value="Nucleoporin domain"/>
    <property type="match status" value="1"/>
</dbReference>
<comment type="subcellular location">
    <subcellularLocation>
        <location evidence="1">Nucleus</location>
    </subcellularLocation>
</comment>
<feature type="signal peptide" evidence="5">
    <location>
        <begin position="1"/>
        <end position="27"/>
    </location>
</feature>
<feature type="compositionally biased region" description="Polar residues" evidence="4">
    <location>
        <begin position="957"/>
        <end position="973"/>
    </location>
</feature>
<gene>
    <name evidence="8" type="ORF">PgNI_04855</name>
</gene>
<dbReference type="InterPro" id="IPR039462">
    <property type="entry name" value="Nup159/Nup146_N"/>
</dbReference>
<reference evidence="8" key="2">
    <citation type="submission" date="2019-10" db="EMBL/GenBank/DDBJ databases">
        <authorList>
            <consortium name="NCBI Genome Project"/>
        </authorList>
    </citation>
    <scope>NUCLEOTIDE SEQUENCE</scope>
    <source>
        <strain evidence="8">NI907</strain>
    </source>
</reference>
<feature type="compositionally biased region" description="Low complexity" evidence="4">
    <location>
        <begin position="926"/>
        <end position="936"/>
    </location>
</feature>
<dbReference type="InterPro" id="IPR026054">
    <property type="entry name" value="Nucleoporin"/>
</dbReference>
<feature type="chain" id="PRO_5027862893" description="Nucleoporin Nup159/Nup146 N-terminal domain-containing protein" evidence="5">
    <location>
        <begin position="28"/>
        <end position="1657"/>
    </location>
</feature>
<feature type="compositionally biased region" description="Low complexity" evidence="4">
    <location>
        <begin position="715"/>
        <end position="734"/>
    </location>
</feature>
<feature type="compositionally biased region" description="Gly residues" evidence="4">
    <location>
        <begin position="33"/>
        <end position="43"/>
    </location>
</feature>
<accession>A0A6P8BAG8</accession>
<dbReference type="GeneID" id="41959805"/>
<feature type="compositionally biased region" description="Polar residues" evidence="4">
    <location>
        <begin position="939"/>
        <end position="948"/>
    </location>
</feature>
<keyword evidence="2" id="KW-0813">Transport</keyword>
<reference evidence="8" key="1">
    <citation type="journal article" date="2019" name="Mol. Biol. Evol.">
        <title>Blast fungal genomes show frequent chromosomal changes, gene gains and losses, and effector gene turnover.</title>
        <authorList>
            <person name="Gomez Luciano L.B."/>
            <person name="Jason Tsai I."/>
            <person name="Chuma I."/>
            <person name="Tosa Y."/>
            <person name="Chen Y.H."/>
            <person name="Li J.Y."/>
            <person name="Li M.Y."/>
            <person name="Jade Lu M.Y."/>
            <person name="Nakayashiki H."/>
            <person name="Li W.H."/>
        </authorList>
    </citation>
    <scope>NUCLEOTIDE SEQUENCE</scope>
    <source>
        <strain evidence="8">NI907</strain>
    </source>
</reference>
<feature type="compositionally biased region" description="Low complexity" evidence="4">
    <location>
        <begin position="1009"/>
        <end position="1018"/>
    </location>
</feature>
<evidence type="ECO:0000256" key="4">
    <source>
        <dbReference type="SAM" id="MobiDB-lite"/>
    </source>
</evidence>
<feature type="compositionally biased region" description="Low complexity" evidence="4">
    <location>
        <begin position="790"/>
        <end position="799"/>
    </location>
</feature>
<feature type="region of interest" description="Disordered" evidence="4">
    <location>
        <begin position="1548"/>
        <end position="1574"/>
    </location>
</feature>
<dbReference type="GO" id="GO:0005643">
    <property type="term" value="C:nuclear pore"/>
    <property type="evidence" value="ECO:0007669"/>
    <property type="project" value="TreeGrafter"/>
</dbReference>
<dbReference type="PANTHER" id="PTHR23193">
    <property type="entry name" value="NUCLEAR PORE COMPLEX PROTEIN NUP"/>
    <property type="match status" value="1"/>
</dbReference>
<feature type="compositionally biased region" description="Polar residues" evidence="4">
    <location>
        <begin position="701"/>
        <end position="714"/>
    </location>
</feature>
<feature type="region of interest" description="Disordered" evidence="4">
    <location>
        <begin position="699"/>
        <end position="1293"/>
    </location>
</feature>
<dbReference type="Gene3D" id="2.130.10.10">
    <property type="entry name" value="YVTN repeat-like/Quinoprotein amine dehydrogenase"/>
    <property type="match status" value="1"/>
</dbReference>
<keyword evidence="5" id="KW-0732">Signal</keyword>
<feature type="compositionally biased region" description="Polar residues" evidence="4">
    <location>
        <begin position="624"/>
        <end position="633"/>
    </location>
</feature>
<feature type="compositionally biased region" description="Acidic residues" evidence="4">
    <location>
        <begin position="1114"/>
        <end position="1132"/>
    </location>
</feature>
<name>A0A6P8BAG8_PYRGI</name>
<evidence type="ECO:0000256" key="1">
    <source>
        <dbReference type="ARBA" id="ARBA00004123"/>
    </source>
</evidence>
<dbReference type="KEGG" id="pgri:PgNI_04855"/>
<proteinExistence type="predicted"/>
<dbReference type="GO" id="GO:0006405">
    <property type="term" value="P:RNA export from nucleus"/>
    <property type="evidence" value="ECO:0007669"/>
    <property type="project" value="TreeGrafter"/>
</dbReference>
<feature type="compositionally biased region" description="Polar residues" evidence="4">
    <location>
        <begin position="1597"/>
        <end position="1609"/>
    </location>
</feature>
<feature type="compositionally biased region" description="Polar residues" evidence="4">
    <location>
        <begin position="1027"/>
        <end position="1050"/>
    </location>
</feature>
<evidence type="ECO:0000256" key="2">
    <source>
        <dbReference type="ARBA" id="ARBA00022448"/>
    </source>
</evidence>
<feature type="compositionally biased region" description="Polar residues" evidence="4">
    <location>
        <begin position="1553"/>
        <end position="1566"/>
    </location>
</feature>
<evidence type="ECO:0000313" key="7">
    <source>
        <dbReference type="Proteomes" id="UP000515153"/>
    </source>
</evidence>
<dbReference type="Proteomes" id="UP000515153">
    <property type="component" value="Unplaced"/>
</dbReference>
<feature type="region of interest" description="Disordered" evidence="4">
    <location>
        <begin position="615"/>
        <end position="658"/>
    </location>
</feature>
<feature type="region of interest" description="Disordered" evidence="4">
    <location>
        <begin position="1597"/>
        <end position="1624"/>
    </location>
</feature>
<feature type="region of interest" description="Disordered" evidence="4">
    <location>
        <begin position="31"/>
        <end position="50"/>
    </location>
</feature>
<dbReference type="FunFam" id="2.130.10.10:FF:000645">
    <property type="entry name" value="Putative nuclear pore complex subunit Nup159"/>
    <property type="match status" value="1"/>
</dbReference>
<keyword evidence="3" id="KW-0539">Nucleus</keyword>
<evidence type="ECO:0000313" key="8">
    <source>
        <dbReference type="RefSeq" id="XP_030984183.1"/>
    </source>
</evidence>
<organism evidence="7 8">
    <name type="scientific">Pyricularia grisea</name>
    <name type="common">Crabgrass-specific blast fungus</name>
    <name type="synonym">Magnaporthe grisea</name>
    <dbReference type="NCBI Taxonomy" id="148305"/>
    <lineage>
        <taxon>Eukaryota</taxon>
        <taxon>Fungi</taxon>
        <taxon>Dikarya</taxon>
        <taxon>Ascomycota</taxon>
        <taxon>Pezizomycotina</taxon>
        <taxon>Sordariomycetes</taxon>
        <taxon>Sordariomycetidae</taxon>
        <taxon>Magnaporthales</taxon>
        <taxon>Pyriculariaceae</taxon>
        <taxon>Pyricularia</taxon>
    </lineage>
</organism>
<dbReference type="InterPro" id="IPR015943">
    <property type="entry name" value="WD40/YVTN_repeat-like_dom_sf"/>
</dbReference>
<evidence type="ECO:0000256" key="3">
    <source>
        <dbReference type="ARBA" id="ARBA00023242"/>
    </source>
</evidence>
<dbReference type="RefSeq" id="XP_030984183.1">
    <property type="nucleotide sequence ID" value="XM_031124896.1"/>
</dbReference>
<feature type="domain" description="Nucleoporin Nup159/Nup146 N-terminal" evidence="6">
    <location>
        <begin position="82"/>
        <end position="459"/>
    </location>
</feature>
<protein>
    <recommendedName>
        <fullName evidence="6">Nucleoporin Nup159/Nup146 N-terminal domain-containing protein</fullName>
    </recommendedName>
</protein>
<feature type="compositionally biased region" description="Gly residues" evidence="4">
    <location>
        <begin position="646"/>
        <end position="658"/>
    </location>
</feature>
<dbReference type="Pfam" id="PF16755">
    <property type="entry name" value="Beta-prop_NUP159_NUP214"/>
    <property type="match status" value="1"/>
</dbReference>
<feature type="compositionally biased region" description="Basic and acidic residues" evidence="4">
    <location>
        <begin position="1266"/>
        <end position="1292"/>
    </location>
</feature>
<dbReference type="GO" id="GO:0008139">
    <property type="term" value="F:nuclear localization sequence binding"/>
    <property type="evidence" value="ECO:0007669"/>
    <property type="project" value="TreeGrafter"/>
</dbReference>
<reference evidence="8" key="3">
    <citation type="submission" date="2025-08" db="UniProtKB">
        <authorList>
            <consortium name="RefSeq"/>
        </authorList>
    </citation>
    <scope>IDENTIFICATION</scope>
    <source>
        <strain evidence="8">NI907</strain>
    </source>
</reference>
<feature type="region of interest" description="Disordered" evidence="4">
    <location>
        <begin position="500"/>
        <end position="534"/>
    </location>
</feature>
<keyword evidence="7" id="KW-1185">Reference proteome</keyword>
<sequence length="1657" mass="170621">MRRWSTPPRGGYFAAVMAFSFANTSSALTGASKGAGSGTGAGAAGSTTQGPDLELIQTENLGFLSLAGDARVQLTAKWADQPAPTASLISIASRKGLVAAAGPDAVHIATTESVRKAFETAKVGDSEVRPFEPQAKLPLPMRISQLAFTCDEQYLIISAESGGGLAVYDVQSVSQGSTQPAMEISTSGESLRTLLPNPNPDMAELVLAVTNNGNLLVANLKQRGLVSGPSGPVMKTGVSSAAWSTKGKQLVAGLADGTLEQLTPDGTSKANIPKPTGLDNHHVASVAWLENNVFLVVHNVTNGDGPSTFNIITRHQEKGSPASYVFQKLTDPVEPFGSEKKPHHTLLRLKDFPPDLQDALLVSSTCREAIGLLTRSKAPLTSTVPADKITNVFTTTEFADDTKRAELPMGEDYMDTFPIGTALDLSSKDKVYKPIPTDEMDESPGPLPGLWALNNEGVLSVWWIVYNDSIRQGTTYPGMAAAQSTNGATAAPAATPVTTTTSAFGASSTPGPSFGGSSALGAKPSPWGSSAAATPSAAPAFGKTAFGSAGGDSGKSTFGTPAFGSTSALGSASATPAFGSTSALGNSSSTPAFGSTSTLGGAPATPAFGQSSALGGGLGAKSSPWATGGTSAATPAFGQSGLGSTPSGGTGKIFGGGTSSTPASGGGFSAFANKGGFGSLASGGGDNNSGSIFGAGKPSGSFASASQDTSMNQATSFPPSTSKTSSTPFGSSPFVLGTTFKADPKTANDNEKPVTSGGGSLFGSGFGLSLGDTAKTPAAEESKDADMEAETPAAATPAAVEKPTSIFSSTAGSSVFGAPTISGAQGDKPNPFGAPSEQAKPSPPAAADKPNPFGTPSAAKSPTPAAADKPNPFASSGNKPGLFGSGTTSSIFGAKKPEEPPKSIFAKPDATPASEKKNPFGTFGQSTTPSSSPAPSKIFGNTTSTGSIFGNKPAPGGSSSIFGAPTQTSSIFSSVKKPDAAPSTPDKKAAESSLPLPPESTSKTTFTLSESSGSSAASPRIPEHIESSNSQREVTDFTSLPAESSNSERSATPDDAPLPPDPVKEKSKYNMADLKLPPGVVSTDDKPKASTSGGSLPKFSFKEEGATEQPVPSSDEEDELSEEEQEGDEDDQGSAPDSEGSGVDVTKDLSPPGYTPQSSFGGAGGGIFSHTPADEPRPGSRLLFGEMSRPLFPQPVATSPRSPSPVRGAVPPRVMRSDSVRSVSAPGGGMASSMASSILGRSKGNFGISGTLRQQPGRHTPDPNVEEQRRSQARREADEAQVLHDQEDDWKQDLLNAPPQPTLELAEFTPNTGSAPEAGRTVPAQAEAMYRDINRMVDTLGLNARHLKEYILGHMGKLRAPGTPHKTAEDLEIPDDWILCDAEDVGTVLDQELRVELEDGRVKNADEVLEACQELSRGLARLRIKEMDIKKTIMSRIDPSQADALRSLPLSAEQAAQQADLRKQFTSFSKLLAEAEESLTMLRAKMATAGGLDGRRNGSVGGAGSGANAVPTVDAVLRTILKMTSMAEKRSGDVDVLENQLRKLRLQQGLGTANGSRENSPFSTPQKHQHRLSRSVFSPGASSLMGASMALTSSVASYNGSPARSMTNSPRKKLSGYSDDDKKHIRARLEKRSAAITKLRESVEKAGPNVWRMTDED</sequence>
<dbReference type="PANTHER" id="PTHR23193:SF23">
    <property type="entry name" value="NUCLEAR PORE COMPLEX PROTEIN NUP153"/>
    <property type="match status" value="1"/>
</dbReference>
<feature type="compositionally biased region" description="Low complexity" evidence="4">
    <location>
        <begin position="1220"/>
        <end position="1237"/>
    </location>
</feature>
<dbReference type="GO" id="GO:0017056">
    <property type="term" value="F:structural constituent of nuclear pore"/>
    <property type="evidence" value="ECO:0007669"/>
    <property type="project" value="TreeGrafter"/>
</dbReference>
<evidence type="ECO:0000259" key="6">
    <source>
        <dbReference type="Pfam" id="PF16755"/>
    </source>
</evidence>
<feature type="compositionally biased region" description="Gly residues" evidence="4">
    <location>
        <begin position="756"/>
        <end position="768"/>
    </location>
</feature>
<feature type="compositionally biased region" description="Low complexity" evidence="4">
    <location>
        <begin position="845"/>
        <end position="870"/>
    </location>
</feature>